<evidence type="ECO:0000313" key="7">
    <source>
        <dbReference type="EMBL" id="MBD3922601.1"/>
    </source>
</evidence>
<dbReference type="HAMAP" id="MF_00198">
    <property type="entry name" value="Spermidine_synth"/>
    <property type="match status" value="1"/>
</dbReference>
<comment type="caution">
    <text evidence="4">Lacks conserved residue(s) required for the propagation of feature annotation.</text>
</comment>
<accession>A0ABR8N353</accession>
<dbReference type="PROSITE" id="PS51006">
    <property type="entry name" value="PABS_2"/>
    <property type="match status" value="1"/>
</dbReference>
<feature type="binding site" evidence="4">
    <location>
        <begin position="168"/>
        <end position="169"/>
    </location>
    <ligand>
        <name>S-methyl-5'-thioadenosine</name>
        <dbReference type="ChEBI" id="CHEBI:17509"/>
    </ligand>
</feature>
<comment type="caution">
    <text evidence="7">The sequence shown here is derived from an EMBL/GenBank/DDBJ whole genome shotgun (WGS) entry which is preliminary data.</text>
</comment>
<evidence type="ECO:0000256" key="2">
    <source>
        <dbReference type="ARBA" id="ARBA00022679"/>
    </source>
</evidence>
<feature type="active site" description="Proton acceptor" evidence="4 5">
    <location>
        <position position="186"/>
    </location>
</feature>
<dbReference type="Gene3D" id="3.40.50.150">
    <property type="entry name" value="Vaccinia Virus protein VP39"/>
    <property type="match status" value="1"/>
</dbReference>
<dbReference type="Pfam" id="PF01564">
    <property type="entry name" value="Spermine_synth"/>
    <property type="match status" value="1"/>
</dbReference>
<keyword evidence="4" id="KW-0745">Spermidine biosynthesis</keyword>
<dbReference type="EMBL" id="JACXZA010000010">
    <property type="protein sequence ID" value="MBD3922601.1"/>
    <property type="molecule type" value="Genomic_DNA"/>
</dbReference>
<comment type="pathway">
    <text evidence="4">Amine and polyamine biosynthesis; spermidine biosynthesis; spermidine from putrescine: step 1/1.</text>
</comment>
<dbReference type="InterPro" id="IPR030374">
    <property type="entry name" value="PABS"/>
</dbReference>
<dbReference type="CDD" id="cd02440">
    <property type="entry name" value="AdoMet_MTases"/>
    <property type="match status" value="1"/>
</dbReference>
<dbReference type="InterPro" id="IPR001045">
    <property type="entry name" value="Spermi_synthase"/>
</dbReference>
<dbReference type="RefSeq" id="WP_191206905.1">
    <property type="nucleotide sequence ID" value="NZ_JACXZA010000010.1"/>
</dbReference>
<dbReference type="Proteomes" id="UP000609346">
    <property type="component" value="Unassembled WGS sequence"/>
</dbReference>
<comment type="catalytic activity">
    <reaction evidence="4">
        <text>S-adenosyl 3-(methylsulfanyl)propylamine + putrescine = S-methyl-5'-thioadenosine + spermidine + H(+)</text>
        <dbReference type="Rhea" id="RHEA:12721"/>
        <dbReference type="ChEBI" id="CHEBI:15378"/>
        <dbReference type="ChEBI" id="CHEBI:17509"/>
        <dbReference type="ChEBI" id="CHEBI:57443"/>
        <dbReference type="ChEBI" id="CHEBI:57834"/>
        <dbReference type="ChEBI" id="CHEBI:326268"/>
        <dbReference type="EC" id="2.5.1.16"/>
    </reaction>
</comment>
<keyword evidence="3 4" id="KW-0620">Polyamine biosynthesis</keyword>
<keyword evidence="4" id="KW-0472">Membrane</keyword>
<dbReference type="EC" id="2.5.1.16" evidence="4"/>
<dbReference type="PANTHER" id="PTHR43317">
    <property type="entry name" value="THERMOSPERMINE SYNTHASE ACAULIS5"/>
    <property type="match status" value="1"/>
</dbReference>
<sequence length="328" mass="37239">MASVFVFEFEVGLIAGICMIGIIGRMLYWRKQWLESFLRTDEEPDGCYQVVMRTRSPYHKIAIAESEGVYHLYADGMRMMSTNEAEEQYAEAMVHVPMAAAVNREAVLIIGSGTGTTTREMLRYEDVETLTAVDLDPMIVELGMNYEPFVSFTNDALHDIRVNNVLGDGRTYIENCSDRWDVILIDLPAPSSLAFELSKLFSVEFYRLLKARLNPGGVIAIACPLVSLMPEYVAAVQATLRTAGFMVTLYHANDVVDFAINNVICLATLRPMPLESIKPLKELNHWSKEQLADMFVIPRYLRTDWDEDEVQTDRNTLLIDIVEHEFDD</sequence>
<comment type="subcellular location">
    <subcellularLocation>
        <location evidence="4">Cell membrane</location>
        <topology evidence="4">Single-pass membrane protein</topology>
    </subcellularLocation>
</comment>
<protein>
    <recommendedName>
        <fullName evidence="4">Polyamine aminopropyltransferase</fullName>
    </recommendedName>
    <alternativeName>
        <fullName evidence="4">Putrescine aminopropyltransferase</fullName>
        <shortName evidence="4">PAPT</shortName>
    </alternativeName>
    <alternativeName>
        <fullName evidence="4">Spermidine synthase</fullName>
        <shortName evidence="4">SPDS</shortName>
        <shortName evidence="4">SPDSY</shortName>
        <ecNumber evidence="4">2.5.1.16</ecNumber>
    </alternativeName>
</protein>
<gene>
    <name evidence="4" type="primary">speE</name>
    <name evidence="7" type="ORF">H8B09_27995</name>
</gene>
<keyword evidence="4" id="KW-1133">Transmembrane helix</keyword>
<dbReference type="SUPFAM" id="SSF53335">
    <property type="entry name" value="S-adenosyl-L-methionine-dependent methyltransferases"/>
    <property type="match status" value="1"/>
</dbReference>
<proteinExistence type="inferred from homology"/>
<evidence type="ECO:0000256" key="4">
    <source>
        <dbReference type="HAMAP-Rule" id="MF_00198"/>
    </source>
</evidence>
<keyword evidence="4" id="KW-0812">Transmembrane</keyword>
<evidence type="ECO:0000256" key="1">
    <source>
        <dbReference type="ARBA" id="ARBA00007867"/>
    </source>
</evidence>
<dbReference type="PANTHER" id="PTHR43317:SF1">
    <property type="entry name" value="THERMOSPERMINE SYNTHASE ACAULIS5"/>
    <property type="match status" value="1"/>
</dbReference>
<feature type="binding site" evidence="4">
    <location>
        <position position="134"/>
    </location>
    <ligand>
        <name>S-methyl-5'-thioadenosine</name>
        <dbReference type="ChEBI" id="CHEBI:17509"/>
    </ligand>
</feature>
<evidence type="ECO:0000313" key="8">
    <source>
        <dbReference type="Proteomes" id="UP000609346"/>
    </source>
</evidence>
<reference evidence="7 8" key="1">
    <citation type="submission" date="2020-09" db="EMBL/GenBank/DDBJ databases">
        <title>Paenibacillus sp. strain PR3 16S rRNA gene Genome sequencing and assembly.</title>
        <authorList>
            <person name="Kim J."/>
        </authorList>
    </citation>
    <scope>NUCLEOTIDE SEQUENCE [LARGE SCALE GENOMIC DNA]</scope>
    <source>
        <strain evidence="7 8">PR3</strain>
    </source>
</reference>
<comment type="similarity">
    <text evidence="1 4">Belongs to the spermidine/spermine synthase family.</text>
</comment>
<comment type="function">
    <text evidence="4">Catalyzes the irreversible transfer of a propylamine group from the amino donor S-adenosylmethioninamine (decarboxy-AdoMet) to putrescine (1,4-diaminobutane) to yield spermidine.</text>
</comment>
<keyword evidence="4" id="KW-0963">Cytoplasm</keyword>
<evidence type="ECO:0000259" key="6">
    <source>
        <dbReference type="PROSITE" id="PS51006"/>
    </source>
</evidence>
<keyword evidence="8" id="KW-1185">Reference proteome</keyword>
<evidence type="ECO:0000256" key="5">
    <source>
        <dbReference type="PROSITE-ProRule" id="PRU00354"/>
    </source>
</evidence>
<name>A0ABR8N353_9BACL</name>
<organism evidence="7 8">
    <name type="scientific">Paenibacillus terricola</name>
    <dbReference type="NCBI Taxonomy" id="2763503"/>
    <lineage>
        <taxon>Bacteria</taxon>
        <taxon>Bacillati</taxon>
        <taxon>Bacillota</taxon>
        <taxon>Bacilli</taxon>
        <taxon>Bacillales</taxon>
        <taxon>Paenibacillaceae</taxon>
        <taxon>Paenibacillus</taxon>
    </lineage>
</organism>
<dbReference type="InterPro" id="IPR029063">
    <property type="entry name" value="SAM-dependent_MTases_sf"/>
</dbReference>
<evidence type="ECO:0000256" key="3">
    <source>
        <dbReference type="ARBA" id="ARBA00023115"/>
    </source>
</evidence>
<feature type="transmembrane region" description="Helical" evidence="4">
    <location>
        <begin position="12"/>
        <end position="29"/>
    </location>
</feature>
<comment type="subunit">
    <text evidence="4">Homodimer or homotetramer.</text>
</comment>
<keyword evidence="2 4" id="KW-0808">Transferase</keyword>
<feature type="domain" description="PABS" evidence="6">
    <location>
        <begin position="31"/>
        <end position="271"/>
    </location>
</feature>